<dbReference type="WBParaSite" id="MCU_009213-RC">
    <property type="protein sequence ID" value="MCU_009213-RC"/>
    <property type="gene ID" value="MCU_009213"/>
</dbReference>
<evidence type="ECO:0000313" key="1">
    <source>
        <dbReference type="EMBL" id="VDD76662.1"/>
    </source>
</evidence>
<dbReference type="EMBL" id="UXSR01000469">
    <property type="protein sequence ID" value="VDD76662.1"/>
    <property type="molecule type" value="Genomic_DNA"/>
</dbReference>
<dbReference type="GO" id="GO:0005634">
    <property type="term" value="C:nucleus"/>
    <property type="evidence" value="ECO:0007669"/>
    <property type="project" value="TreeGrafter"/>
</dbReference>
<dbReference type="WBParaSite" id="MCU_009213-RB">
    <property type="protein sequence ID" value="MCU_009213-RB"/>
    <property type="gene ID" value="MCU_009213"/>
</dbReference>
<protein>
    <submittedName>
        <fullName evidence="1 3">Uncharacterized protein</fullName>
    </submittedName>
</protein>
<sequence length="239" mass="26459">MAKVEFGDCSWFMPLVEQTTVNSVHSRQSFLTESHKTCLADRYFTTCYFPDVGDEEGNDLCVMQHSNRVCVIGLAPGHHLFRGCSSAKSSKSTEADASVPFSREHQVLGVDFQLSQSFNLLDTKISGRRKRGSHHLQHPSQCIGYAVCDQGERHPLVSGLPGRLYESNSRLALNSTNRIPLAPIGHSGNNLAYLAVVMPPRGRADEVDIRSKRQSVALSADDILARGLTWEAYKSLRNL</sequence>
<dbReference type="InterPro" id="IPR039169">
    <property type="entry name" value="Abitram"/>
</dbReference>
<reference evidence="3 4" key="2">
    <citation type="submission" date="2019-11" db="UniProtKB">
        <authorList>
            <consortium name="WormBaseParasite"/>
        </authorList>
    </citation>
    <scope>IDENTIFICATION</scope>
</reference>
<dbReference type="AlphaFoldDB" id="A0A0R3U770"/>
<name>A0A0R3U770_MESCO</name>
<dbReference type="STRING" id="53468.A0A0R3U770"/>
<dbReference type="WBParaSite" id="MCU_009213-RA">
    <property type="protein sequence ID" value="MCU_009213-RA"/>
    <property type="gene ID" value="MCU_009213"/>
</dbReference>
<gene>
    <name evidence="1" type="ORF">MCOS_LOCUS2665</name>
</gene>
<keyword evidence="2" id="KW-1185">Reference proteome</keyword>
<reference evidence="1 2" key="1">
    <citation type="submission" date="2018-10" db="EMBL/GenBank/DDBJ databases">
        <authorList>
            <consortium name="Pathogen Informatics"/>
        </authorList>
    </citation>
    <scope>NUCLEOTIDE SEQUENCE [LARGE SCALE GENOMIC DNA]</scope>
</reference>
<proteinExistence type="predicted"/>
<dbReference type="PANTHER" id="PTHR13651:SF0">
    <property type="entry name" value="PROTEIN ABITRAM"/>
    <property type="match status" value="1"/>
</dbReference>
<organism evidence="3">
    <name type="scientific">Mesocestoides corti</name>
    <name type="common">Flatworm</name>
    <dbReference type="NCBI Taxonomy" id="53468"/>
    <lineage>
        <taxon>Eukaryota</taxon>
        <taxon>Metazoa</taxon>
        <taxon>Spiralia</taxon>
        <taxon>Lophotrochozoa</taxon>
        <taxon>Platyhelminthes</taxon>
        <taxon>Cestoda</taxon>
        <taxon>Eucestoda</taxon>
        <taxon>Cyclophyllidea</taxon>
        <taxon>Mesocestoididae</taxon>
        <taxon>Mesocestoides</taxon>
    </lineage>
</organism>
<dbReference type="Proteomes" id="UP000267029">
    <property type="component" value="Unassembled WGS sequence"/>
</dbReference>
<dbReference type="OrthoDB" id="48130at2759"/>
<evidence type="ECO:0000313" key="3">
    <source>
        <dbReference type="WBParaSite" id="MCU_009213-RA"/>
    </source>
</evidence>
<dbReference type="PANTHER" id="PTHR13651">
    <property type="entry name" value="PROTEIN ABITRAM"/>
    <property type="match status" value="1"/>
</dbReference>
<accession>A0A0R3U770</accession>
<evidence type="ECO:0000313" key="2">
    <source>
        <dbReference type="Proteomes" id="UP000267029"/>
    </source>
</evidence>
<evidence type="ECO:0000313" key="4">
    <source>
        <dbReference type="WBParaSite" id="MCU_009213-RB"/>
    </source>
</evidence>